<name>A0A565AUV9_9BRAS</name>
<dbReference type="AlphaFoldDB" id="A0A565AUV9"/>
<dbReference type="Pfam" id="PF14392">
    <property type="entry name" value="zf-CCHC_4"/>
    <property type="match status" value="1"/>
</dbReference>
<gene>
    <name evidence="4" type="ORF">ANE_LOCUS3587</name>
</gene>
<feature type="domain" description="DUF4283" evidence="2">
    <location>
        <begin position="40"/>
        <end position="119"/>
    </location>
</feature>
<evidence type="ECO:0000259" key="3">
    <source>
        <dbReference type="Pfam" id="PF14392"/>
    </source>
</evidence>
<evidence type="ECO:0000313" key="4">
    <source>
        <dbReference type="EMBL" id="VVA93142.1"/>
    </source>
</evidence>
<keyword evidence="5" id="KW-1185">Reference proteome</keyword>
<dbReference type="EMBL" id="CABITT030000001">
    <property type="protein sequence ID" value="VVA93142.1"/>
    <property type="molecule type" value="Genomic_DNA"/>
</dbReference>
<feature type="compositionally biased region" description="Basic and acidic residues" evidence="1">
    <location>
        <begin position="265"/>
        <end position="293"/>
    </location>
</feature>
<feature type="compositionally biased region" description="Basic and acidic residues" evidence="1">
    <location>
        <begin position="463"/>
        <end position="477"/>
    </location>
</feature>
<accession>A0A565AUV9</accession>
<dbReference type="OrthoDB" id="1750606at2759"/>
<feature type="compositionally biased region" description="Polar residues" evidence="1">
    <location>
        <begin position="295"/>
        <end position="313"/>
    </location>
</feature>
<dbReference type="PANTHER" id="PTHR31286">
    <property type="entry name" value="GLYCINE-RICH CELL WALL STRUCTURAL PROTEIN 1.8-LIKE"/>
    <property type="match status" value="1"/>
</dbReference>
<dbReference type="InterPro" id="IPR025836">
    <property type="entry name" value="Zn_knuckle_CX2CX4HX4C"/>
</dbReference>
<feature type="compositionally biased region" description="Polar residues" evidence="1">
    <location>
        <begin position="387"/>
        <end position="398"/>
    </location>
</feature>
<protein>
    <recommendedName>
        <fullName evidence="6">DUF4283 domain-containing protein</fullName>
    </recommendedName>
</protein>
<feature type="region of interest" description="Disordered" evidence="1">
    <location>
        <begin position="218"/>
        <end position="477"/>
    </location>
</feature>
<reference evidence="4" key="1">
    <citation type="submission" date="2019-07" db="EMBL/GenBank/DDBJ databases">
        <authorList>
            <person name="Dittberner H."/>
        </authorList>
    </citation>
    <scope>NUCLEOTIDE SEQUENCE [LARGE SCALE GENOMIC DNA]</scope>
</reference>
<sequence>MSMANRFSREEKGKGVVGSNKWIREKPIRLPDEPQDELIEANRLSLIGRVLNQDIQRPHALIGYMVQYWRLEGHITGKVLGRDRFQFKFENEVDLEAVLKDALFHFKRWMFILQRWEPVIADSFPSPIPFWIKIQSIPLHGGTTRNLRAIGKVLGDYMDVDTYDNRVRVNVNALQPLVMQTSVQFPSGDMVSIELQYEKLEKHCFVCLSLAHEEKNCPRSSASKSSVVPKPPSINQINTRIRLETHRKRHEDPHLPSAMLPTRDYSSRSTEHHEANKLTKYRNDWHQSSRDNEGNSDTTRGFNGSRYPNHNRSPPSPRCLDSRHDSSSRQTNSHWQRVENRGTNITRNKSHNSRLPRNDDLFNATRDRPSKEFQRAITLPHQDKTGKNGTITRISTGNDRQHSDDRTGNINPKPSPFSRLSPKSPEHVVTFREATSAASKSLDQNRLNQEDVIFNSNSKSRRPALERIEGSSNPRDR</sequence>
<dbReference type="PANTHER" id="PTHR31286:SF163">
    <property type="entry name" value="ZINC KNUCKLE CX2CX4HX4C DOMAIN-CONTAINING PROTEIN"/>
    <property type="match status" value="1"/>
</dbReference>
<feature type="compositionally biased region" description="Basic and acidic residues" evidence="1">
    <location>
        <begin position="356"/>
        <end position="374"/>
    </location>
</feature>
<proteinExistence type="predicted"/>
<organism evidence="4 5">
    <name type="scientific">Arabis nemorensis</name>
    <dbReference type="NCBI Taxonomy" id="586526"/>
    <lineage>
        <taxon>Eukaryota</taxon>
        <taxon>Viridiplantae</taxon>
        <taxon>Streptophyta</taxon>
        <taxon>Embryophyta</taxon>
        <taxon>Tracheophyta</taxon>
        <taxon>Spermatophyta</taxon>
        <taxon>Magnoliopsida</taxon>
        <taxon>eudicotyledons</taxon>
        <taxon>Gunneridae</taxon>
        <taxon>Pentapetalae</taxon>
        <taxon>rosids</taxon>
        <taxon>malvids</taxon>
        <taxon>Brassicales</taxon>
        <taxon>Brassicaceae</taxon>
        <taxon>Arabideae</taxon>
        <taxon>Arabis</taxon>
    </lineage>
</organism>
<evidence type="ECO:0000256" key="1">
    <source>
        <dbReference type="SAM" id="MobiDB-lite"/>
    </source>
</evidence>
<feature type="compositionally biased region" description="Polar residues" evidence="1">
    <location>
        <begin position="436"/>
        <end position="447"/>
    </location>
</feature>
<evidence type="ECO:0000313" key="5">
    <source>
        <dbReference type="Proteomes" id="UP000489600"/>
    </source>
</evidence>
<dbReference type="Pfam" id="PF14111">
    <property type="entry name" value="DUF4283"/>
    <property type="match status" value="1"/>
</dbReference>
<dbReference type="InterPro" id="IPR025558">
    <property type="entry name" value="DUF4283"/>
</dbReference>
<dbReference type="InterPro" id="IPR040256">
    <property type="entry name" value="At4g02000-like"/>
</dbReference>
<evidence type="ECO:0000259" key="2">
    <source>
        <dbReference type="Pfam" id="PF14111"/>
    </source>
</evidence>
<comment type="caution">
    <text evidence="4">The sequence shown here is derived from an EMBL/GenBank/DDBJ whole genome shotgun (WGS) entry which is preliminary data.</text>
</comment>
<feature type="compositionally biased region" description="Polar residues" evidence="1">
    <location>
        <begin position="328"/>
        <end position="347"/>
    </location>
</feature>
<feature type="domain" description="Zinc knuckle CX2CX4HX4C" evidence="3">
    <location>
        <begin position="175"/>
        <end position="218"/>
    </location>
</feature>
<evidence type="ECO:0008006" key="6">
    <source>
        <dbReference type="Google" id="ProtNLM"/>
    </source>
</evidence>
<dbReference type="Proteomes" id="UP000489600">
    <property type="component" value="Unassembled WGS sequence"/>
</dbReference>